<dbReference type="Proteomes" id="UP001186944">
    <property type="component" value="Unassembled WGS sequence"/>
</dbReference>
<dbReference type="InterPro" id="IPR009112">
    <property type="entry name" value="GTP_CycHdrlase_I_reg"/>
</dbReference>
<dbReference type="PANTHER" id="PTHR16852">
    <property type="entry name" value="GTP CYCLOHYDROLASE 1 FEEDBACK REGULATORY PROTEIN"/>
    <property type="match status" value="1"/>
</dbReference>
<evidence type="ECO:0000256" key="7">
    <source>
        <dbReference type="ARBA" id="ARBA00023242"/>
    </source>
</evidence>
<gene>
    <name evidence="9" type="ORF">FSP39_003996</name>
</gene>
<proteinExistence type="inferred from homology"/>
<keyword evidence="5" id="KW-0963">Cytoplasm</keyword>
<evidence type="ECO:0000313" key="9">
    <source>
        <dbReference type="EMBL" id="KAK3092524.1"/>
    </source>
</evidence>
<dbReference type="PANTHER" id="PTHR16852:SF2">
    <property type="entry name" value="GTP CYCLOHYDROLASE 1 FEEDBACK REGULATORY PROTEIN"/>
    <property type="match status" value="1"/>
</dbReference>
<keyword evidence="10" id="KW-1185">Reference proteome</keyword>
<keyword evidence="6" id="KW-0472">Membrane</keyword>
<comment type="similarity">
    <text evidence="3">Belongs to the GFRP family.</text>
</comment>
<evidence type="ECO:0000256" key="2">
    <source>
        <dbReference type="ARBA" id="ARBA00004514"/>
    </source>
</evidence>
<protein>
    <recommendedName>
        <fullName evidence="4">GTP cyclohydrolase 1 feedback regulatory protein</fullName>
    </recommendedName>
    <alternativeName>
        <fullName evidence="8">GTP cyclohydrolase I feedback regulatory protein</fullName>
    </alternativeName>
</protein>
<evidence type="ECO:0000256" key="6">
    <source>
        <dbReference type="ARBA" id="ARBA00023136"/>
    </source>
</evidence>
<evidence type="ECO:0000313" key="10">
    <source>
        <dbReference type="Proteomes" id="UP001186944"/>
    </source>
</evidence>
<dbReference type="SUPFAM" id="SSF69761">
    <property type="entry name" value="GTP cyclohydrolase I feedback regulatory protein, GFRP"/>
    <property type="match status" value="1"/>
</dbReference>
<dbReference type="GO" id="GO:0005829">
    <property type="term" value="C:cytosol"/>
    <property type="evidence" value="ECO:0007669"/>
    <property type="project" value="UniProtKB-SubCell"/>
</dbReference>
<comment type="caution">
    <text evidence="9">The sequence shown here is derived from an EMBL/GenBank/DDBJ whole genome shotgun (WGS) entry which is preliminary data.</text>
</comment>
<organism evidence="9 10">
    <name type="scientific">Pinctada imbricata</name>
    <name type="common">Atlantic pearl-oyster</name>
    <name type="synonym">Pinctada martensii</name>
    <dbReference type="NCBI Taxonomy" id="66713"/>
    <lineage>
        <taxon>Eukaryota</taxon>
        <taxon>Metazoa</taxon>
        <taxon>Spiralia</taxon>
        <taxon>Lophotrochozoa</taxon>
        <taxon>Mollusca</taxon>
        <taxon>Bivalvia</taxon>
        <taxon>Autobranchia</taxon>
        <taxon>Pteriomorphia</taxon>
        <taxon>Pterioida</taxon>
        <taxon>Pterioidea</taxon>
        <taxon>Pteriidae</taxon>
        <taxon>Pinctada</taxon>
    </lineage>
</organism>
<evidence type="ECO:0000256" key="1">
    <source>
        <dbReference type="ARBA" id="ARBA00004126"/>
    </source>
</evidence>
<dbReference type="FunFam" id="3.30.1410.10:FF:000001">
    <property type="entry name" value="GTP cyclohydrolase 1 feedback regulatory protein"/>
    <property type="match status" value="1"/>
</dbReference>
<evidence type="ECO:0000256" key="5">
    <source>
        <dbReference type="ARBA" id="ARBA00022490"/>
    </source>
</evidence>
<evidence type="ECO:0000256" key="8">
    <source>
        <dbReference type="ARBA" id="ARBA00032599"/>
    </source>
</evidence>
<evidence type="ECO:0000256" key="3">
    <source>
        <dbReference type="ARBA" id="ARBA00007605"/>
    </source>
</evidence>
<dbReference type="AlphaFoldDB" id="A0AA88XUW9"/>
<reference evidence="9" key="1">
    <citation type="submission" date="2019-08" db="EMBL/GenBank/DDBJ databases">
        <title>The improved chromosome-level genome for the pearl oyster Pinctada fucata martensii using PacBio sequencing and Hi-C.</title>
        <authorList>
            <person name="Zheng Z."/>
        </authorList>
    </citation>
    <scope>NUCLEOTIDE SEQUENCE</scope>
    <source>
        <strain evidence="9">ZZ-2019</strain>
        <tissue evidence="9">Adductor muscle</tissue>
    </source>
</reference>
<dbReference type="GO" id="GO:0031965">
    <property type="term" value="C:nuclear membrane"/>
    <property type="evidence" value="ECO:0007669"/>
    <property type="project" value="UniProtKB-SubCell"/>
</dbReference>
<dbReference type="Gene3D" id="3.30.1410.10">
    <property type="entry name" value="GTP cyclohydrolase I feedback regulatory protein GFRP"/>
    <property type="match status" value="1"/>
</dbReference>
<sequence>MNYLGATLIKMLGNNFKQYQCNDSPRIVLDKLEKKGYRVVAMTGVGQTCIWTLHKEPEQSV</sequence>
<accession>A0AA88XUW9</accession>
<evidence type="ECO:0000256" key="4">
    <source>
        <dbReference type="ARBA" id="ARBA00020099"/>
    </source>
</evidence>
<dbReference type="Pfam" id="PF06399">
    <property type="entry name" value="GFRP"/>
    <property type="match status" value="1"/>
</dbReference>
<dbReference type="GO" id="GO:0009890">
    <property type="term" value="P:negative regulation of biosynthetic process"/>
    <property type="evidence" value="ECO:0007669"/>
    <property type="project" value="InterPro"/>
</dbReference>
<keyword evidence="7" id="KW-0539">Nucleus</keyword>
<name>A0AA88XUW9_PINIB</name>
<comment type="subcellular location">
    <subcellularLocation>
        <location evidence="2">Cytoplasm</location>
        <location evidence="2">Cytosol</location>
    </subcellularLocation>
    <subcellularLocation>
        <location evidence="1">Nucleus membrane</location>
    </subcellularLocation>
</comment>
<dbReference type="InterPro" id="IPR036717">
    <property type="entry name" value="GFRP_sf"/>
</dbReference>
<dbReference type="GO" id="GO:0044549">
    <property type="term" value="F:GTP cyclohydrolase binding"/>
    <property type="evidence" value="ECO:0007669"/>
    <property type="project" value="TreeGrafter"/>
</dbReference>
<dbReference type="EMBL" id="VSWD01000009">
    <property type="protein sequence ID" value="KAK3092524.1"/>
    <property type="molecule type" value="Genomic_DNA"/>
</dbReference>